<reference evidence="1" key="2">
    <citation type="submission" date="2020-11" db="EMBL/GenBank/DDBJ databases">
        <authorList>
            <person name="McCartney M.A."/>
            <person name="Auch B."/>
            <person name="Kono T."/>
            <person name="Mallez S."/>
            <person name="Becker A."/>
            <person name="Gohl D.M."/>
            <person name="Silverstein K.A.T."/>
            <person name="Koren S."/>
            <person name="Bechman K.B."/>
            <person name="Herman A."/>
            <person name="Abrahante J.E."/>
            <person name="Garbe J."/>
        </authorList>
    </citation>
    <scope>NUCLEOTIDE SEQUENCE</scope>
    <source>
        <strain evidence="1">Duluth1</strain>
        <tissue evidence="1">Whole animal</tissue>
    </source>
</reference>
<sequence>MSLKSCREAAKRADSAFQRAILRPCSQAKHVQNNFARGSRMILWQHLSWRTLAKAVEMAMLVKILGVKSLEGATHDSVSSIQHQRSQLSKSQTPPAPGLKHACLLIQRGRITACRIGVIY</sequence>
<name>A0A9D4IDF0_DREPO</name>
<protein>
    <submittedName>
        <fullName evidence="1">Uncharacterized protein</fullName>
    </submittedName>
</protein>
<dbReference type="EMBL" id="JAIWYP010000009">
    <property type="protein sequence ID" value="KAH3771231.1"/>
    <property type="molecule type" value="Genomic_DNA"/>
</dbReference>
<keyword evidence="2" id="KW-1185">Reference proteome</keyword>
<accession>A0A9D4IDF0</accession>
<organism evidence="1 2">
    <name type="scientific">Dreissena polymorpha</name>
    <name type="common">Zebra mussel</name>
    <name type="synonym">Mytilus polymorpha</name>
    <dbReference type="NCBI Taxonomy" id="45954"/>
    <lineage>
        <taxon>Eukaryota</taxon>
        <taxon>Metazoa</taxon>
        <taxon>Spiralia</taxon>
        <taxon>Lophotrochozoa</taxon>
        <taxon>Mollusca</taxon>
        <taxon>Bivalvia</taxon>
        <taxon>Autobranchia</taxon>
        <taxon>Heteroconchia</taxon>
        <taxon>Euheterodonta</taxon>
        <taxon>Imparidentia</taxon>
        <taxon>Neoheterodontei</taxon>
        <taxon>Myida</taxon>
        <taxon>Dreissenoidea</taxon>
        <taxon>Dreissenidae</taxon>
        <taxon>Dreissena</taxon>
    </lineage>
</organism>
<evidence type="ECO:0000313" key="1">
    <source>
        <dbReference type="EMBL" id="KAH3771231.1"/>
    </source>
</evidence>
<evidence type="ECO:0000313" key="2">
    <source>
        <dbReference type="Proteomes" id="UP000828390"/>
    </source>
</evidence>
<gene>
    <name evidence="1" type="ORF">DPMN_172540</name>
</gene>
<dbReference type="Proteomes" id="UP000828390">
    <property type="component" value="Unassembled WGS sequence"/>
</dbReference>
<reference evidence="1" key="1">
    <citation type="journal article" date="2019" name="bioRxiv">
        <title>The Genome of the Zebra Mussel, Dreissena polymorpha: A Resource for Invasive Species Research.</title>
        <authorList>
            <person name="McCartney M.A."/>
            <person name="Auch B."/>
            <person name="Kono T."/>
            <person name="Mallez S."/>
            <person name="Zhang Y."/>
            <person name="Obille A."/>
            <person name="Becker A."/>
            <person name="Abrahante J.E."/>
            <person name="Garbe J."/>
            <person name="Badalamenti J.P."/>
            <person name="Herman A."/>
            <person name="Mangelson H."/>
            <person name="Liachko I."/>
            <person name="Sullivan S."/>
            <person name="Sone E.D."/>
            <person name="Koren S."/>
            <person name="Silverstein K.A.T."/>
            <person name="Beckman K.B."/>
            <person name="Gohl D.M."/>
        </authorList>
    </citation>
    <scope>NUCLEOTIDE SEQUENCE</scope>
    <source>
        <strain evidence="1">Duluth1</strain>
        <tissue evidence="1">Whole animal</tissue>
    </source>
</reference>
<dbReference type="AlphaFoldDB" id="A0A9D4IDF0"/>
<proteinExistence type="predicted"/>
<comment type="caution">
    <text evidence="1">The sequence shown here is derived from an EMBL/GenBank/DDBJ whole genome shotgun (WGS) entry which is preliminary data.</text>
</comment>